<feature type="transmembrane region" description="Helical" evidence="6">
    <location>
        <begin position="127"/>
        <end position="147"/>
    </location>
</feature>
<evidence type="ECO:0000256" key="2">
    <source>
        <dbReference type="ARBA" id="ARBA00005335"/>
    </source>
</evidence>
<protein>
    <submittedName>
        <fullName evidence="7">UPF0220-domain-containing protein</fullName>
    </submittedName>
</protein>
<evidence type="ECO:0000256" key="3">
    <source>
        <dbReference type="ARBA" id="ARBA00022692"/>
    </source>
</evidence>
<feature type="transmembrane region" description="Helical" evidence="6">
    <location>
        <begin position="92"/>
        <end position="115"/>
    </location>
</feature>
<keyword evidence="3 6" id="KW-0812">Transmembrane</keyword>
<comment type="similarity">
    <text evidence="2">Belongs to the UPF0220 family.</text>
</comment>
<proteinExistence type="inferred from homology"/>
<accession>A0A8H7CQC9</accession>
<evidence type="ECO:0000256" key="6">
    <source>
        <dbReference type="SAM" id="Phobius"/>
    </source>
</evidence>
<dbReference type="EMBL" id="JACAZH010000021">
    <property type="protein sequence ID" value="KAF7344382.1"/>
    <property type="molecule type" value="Genomic_DNA"/>
</dbReference>
<dbReference type="OrthoDB" id="268928at2759"/>
<dbReference type="GO" id="GO:0016020">
    <property type="term" value="C:membrane"/>
    <property type="evidence" value="ECO:0007669"/>
    <property type="project" value="UniProtKB-SubCell"/>
</dbReference>
<name>A0A8H7CQC9_9AGAR</name>
<dbReference type="Proteomes" id="UP000623467">
    <property type="component" value="Unassembled WGS sequence"/>
</dbReference>
<evidence type="ECO:0000256" key="5">
    <source>
        <dbReference type="ARBA" id="ARBA00023136"/>
    </source>
</evidence>
<organism evidence="7 8">
    <name type="scientific">Mycena sanguinolenta</name>
    <dbReference type="NCBI Taxonomy" id="230812"/>
    <lineage>
        <taxon>Eukaryota</taxon>
        <taxon>Fungi</taxon>
        <taxon>Dikarya</taxon>
        <taxon>Basidiomycota</taxon>
        <taxon>Agaricomycotina</taxon>
        <taxon>Agaricomycetes</taxon>
        <taxon>Agaricomycetidae</taxon>
        <taxon>Agaricales</taxon>
        <taxon>Marasmiineae</taxon>
        <taxon>Mycenaceae</taxon>
        <taxon>Mycena</taxon>
    </lineage>
</organism>
<evidence type="ECO:0000256" key="1">
    <source>
        <dbReference type="ARBA" id="ARBA00004141"/>
    </source>
</evidence>
<sequence length="149" mass="16212">MLGALARVSVSSSLFAFANWLFLDACIRSARRGRTKTPRGEAVPALITYVDWLPGVCSIIGFFGIALIDKDPDPFRGFGFDLGASDSQARSLPLFLCFSLMASGLLNSVTVLVLKYLMSDVAKESRYYGYANIGQNVLLMLSAAVLWES</sequence>
<feature type="transmembrane region" description="Helical" evidence="6">
    <location>
        <begin position="46"/>
        <end position="68"/>
    </location>
</feature>
<comment type="subcellular location">
    <subcellularLocation>
        <location evidence="1">Membrane</location>
        <topology evidence="1">Multi-pass membrane protein</topology>
    </subcellularLocation>
</comment>
<keyword evidence="4 6" id="KW-1133">Transmembrane helix</keyword>
<dbReference type="Pfam" id="PF05255">
    <property type="entry name" value="UPF0220"/>
    <property type="match status" value="1"/>
</dbReference>
<dbReference type="AlphaFoldDB" id="A0A8H7CQC9"/>
<dbReference type="InterPro" id="IPR007919">
    <property type="entry name" value="UPF0220"/>
</dbReference>
<reference evidence="7" key="1">
    <citation type="submission" date="2020-05" db="EMBL/GenBank/DDBJ databases">
        <title>Mycena genomes resolve the evolution of fungal bioluminescence.</title>
        <authorList>
            <person name="Tsai I.J."/>
        </authorList>
    </citation>
    <scope>NUCLEOTIDE SEQUENCE</scope>
    <source>
        <strain evidence="7">160909Yilan</strain>
    </source>
</reference>
<feature type="transmembrane region" description="Helical" evidence="6">
    <location>
        <begin position="6"/>
        <end position="25"/>
    </location>
</feature>
<evidence type="ECO:0000313" key="8">
    <source>
        <dbReference type="Proteomes" id="UP000623467"/>
    </source>
</evidence>
<evidence type="ECO:0000256" key="4">
    <source>
        <dbReference type="ARBA" id="ARBA00022989"/>
    </source>
</evidence>
<evidence type="ECO:0000313" key="7">
    <source>
        <dbReference type="EMBL" id="KAF7344382.1"/>
    </source>
</evidence>
<dbReference type="PANTHER" id="PTHR13180">
    <property type="entry name" value="SMALL MEMBRANE PROTEIN-RELATED"/>
    <property type="match status" value="1"/>
</dbReference>
<keyword evidence="5 6" id="KW-0472">Membrane</keyword>
<gene>
    <name evidence="7" type="ORF">MSAN_01919400</name>
</gene>
<comment type="caution">
    <text evidence="7">The sequence shown here is derived from an EMBL/GenBank/DDBJ whole genome shotgun (WGS) entry which is preliminary data.</text>
</comment>
<keyword evidence="8" id="KW-1185">Reference proteome</keyword>